<accession>A0A3M6TN58</accession>
<feature type="region of interest" description="Disordered" evidence="1">
    <location>
        <begin position="146"/>
        <end position="188"/>
    </location>
</feature>
<sequence>MTVKEFTVANVREHKTFHIQGHAHVVLTSNLHNWMNVFIQEVRSQVPGIGVDENQPVFPSFNGTKMQSIWEKAGIDGPIHGTLLRKGAVTAAHRNHEKEASNLADLMAHKEDTAVHLSEKAQASVKASQTRHIMMGTKCSTVCSKASKEHPRKAGEALEQIGKEQVDEDFQESDNSSSPRLRWSMAQV</sequence>
<name>A0A3M6TN58_POCDA</name>
<protein>
    <submittedName>
        <fullName evidence="2">Uncharacterized protein</fullName>
    </submittedName>
</protein>
<comment type="caution">
    <text evidence="2">The sequence shown here is derived from an EMBL/GenBank/DDBJ whole genome shotgun (WGS) entry which is preliminary data.</text>
</comment>
<keyword evidence="3" id="KW-1185">Reference proteome</keyword>
<reference evidence="2 3" key="1">
    <citation type="journal article" date="2018" name="Sci. Rep.">
        <title>Comparative analysis of the Pocillopora damicornis genome highlights role of immune system in coral evolution.</title>
        <authorList>
            <person name="Cunning R."/>
            <person name="Bay R.A."/>
            <person name="Gillette P."/>
            <person name="Baker A.C."/>
            <person name="Traylor-Knowles N."/>
        </authorList>
    </citation>
    <scope>NUCLEOTIDE SEQUENCE [LARGE SCALE GENOMIC DNA]</scope>
    <source>
        <strain evidence="2">RSMAS</strain>
        <tissue evidence="2">Whole animal</tissue>
    </source>
</reference>
<evidence type="ECO:0000313" key="2">
    <source>
        <dbReference type="EMBL" id="RMX42779.1"/>
    </source>
</evidence>
<dbReference type="AlphaFoldDB" id="A0A3M6TN58"/>
<evidence type="ECO:0000256" key="1">
    <source>
        <dbReference type="SAM" id="MobiDB-lite"/>
    </source>
</evidence>
<proteinExistence type="predicted"/>
<dbReference type="EMBL" id="RCHS01003282">
    <property type="protein sequence ID" value="RMX42779.1"/>
    <property type="molecule type" value="Genomic_DNA"/>
</dbReference>
<dbReference type="Proteomes" id="UP000275408">
    <property type="component" value="Unassembled WGS sequence"/>
</dbReference>
<gene>
    <name evidence="2" type="ORF">pdam_00021913</name>
</gene>
<evidence type="ECO:0000313" key="3">
    <source>
        <dbReference type="Proteomes" id="UP000275408"/>
    </source>
</evidence>
<feature type="compositionally biased region" description="Basic and acidic residues" evidence="1">
    <location>
        <begin position="146"/>
        <end position="165"/>
    </location>
</feature>
<dbReference type="OrthoDB" id="5974084at2759"/>
<organism evidence="2 3">
    <name type="scientific">Pocillopora damicornis</name>
    <name type="common">Cauliflower coral</name>
    <name type="synonym">Millepora damicornis</name>
    <dbReference type="NCBI Taxonomy" id="46731"/>
    <lineage>
        <taxon>Eukaryota</taxon>
        <taxon>Metazoa</taxon>
        <taxon>Cnidaria</taxon>
        <taxon>Anthozoa</taxon>
        <taxon>Hexacorallia</taxon>
        <taxon>Scleractinia</taxon>
        <taxon>Astrocoeniina</taxon>
        <taxon>Pocilloporidae</taxon>
        <taxon>Pocillopora</taxon>
    </lineage>
</organism>